<keyword evidence="9" id="KW-0234">DNA repair</keyword>
<evidence type="ECO:0000256" key="11">
    <source>
        <dbReference type="SAM" id="MobiDB-lite"/>
    </source>
</evidence>
<dbReference type="OrthoDB" id="9975959at2759"/>
<evidence type="ECO:0000259" key="12">
    <source>
        <dbReference type="Pfam" id="PF03372"/>
    </source>
</evidence>
<dbReference type="GO" id="GO:0016605">
    <property type="term" value="C:PML body"/>
    <property type="evidence" value="ECO:0007669"/>
    <property type="project" value="UniProtKB-SubCell"/>
</dbReference>
<keyword evidence="14" id="KW-1185">Reference proteome</keyword>
<evidence type="ECO:0000256" key="6">
    <source>
        <dbReference type="ARBA" id="ARBA00022763"/>
    </source>
</evidence>
<evidence type="ECO:0000256" key="8">
    <source>
        <dbReference type="ARBA" id="ARBA00022842"/>
    </source>
</evidence>
<feature type="region of interest" description="Disordered" evidence="11">
    <location>
        <begin position="60"/>
        <end position="81"/>
    </location>
</feature>
<dbReference type="GO" id="GO:0003697">
    <property type="term" value="F:single-stranded DNA binding"/>
    <property type="evidence" value="ECO:0007669"/>
    <property type="project" value="TreeGrafter"/>
</dbReference>
<dbReference type="GO" id="GO:0005737">
    <property type="term" value="C:cytoplasm"/>
    <property type="evidence" value="ECO:0007669"/>
    <property type="project" value="TreeGrafter"/>
</dbReference>
<keyword evidence="8" id="KW-0460">Magnesium</keyword>
<reference evidence="13 14" key="2">
    <citation type="journal article" date="2019" name="G3 (Bethesda)">
        <title>Hybrid Assembly of the Genome of the Entomopathogenic Nematode Steinernema carpocapsae Identifies the X-Chromosome.</title>
        <authorList>
            <person name="Serra L."/>
            <person name="Macchietto M."/>
            <person name="Macias-Munoz A."/>
            <person name="McGill C.J."/>
            <person name="Rodriguez I.M."/>
            <person name="Rodriguez B."/>
            <person name="Murad R."/>
            <person name="Mortazavi A."/>
        </authorList>
    </citation>
    <scope>NUCLEOTIDE SEQUENCE [LARGE SCALE GENOMIC DNA]</scope>
    <source>
        <strain evidence="13 14">ALL</strain>
    </source>
</reference>
<evidence type="ECO:0000256" key="4">
    <source>
        <dbReference type="ARBA" id="ARBA00022722"/>
    </source>
</evidence>
<name>A0A4U5PAV9_STECR</name>
<comment type="cofactor">
    <cofactor evidence="1">
        <name>Mn(2+)</name>
        <dbReference type="ChEBI" id="CHEBI:29035"/>
    </cofactor>
</comment>
<dbReference type="GO" id="GO:0004518">
    <property type="term" value="F:nuclease activity"/>
    <property type="evidence" value="ECO:0007669"/>
    <property type="project" value="UniProtKB-KW"/>
</dbReference>
<dbReference type="InterPro" id="IPR036691">
    <property type="entry name" value="Endo/exonu/phosph_ase_sf"/>
</dbReference>
<evidence type="ECO:0000256" key="9">
    <source>
        <dbReference type="ARBA" id="ARBA00023204"/>
    </source>
</evidence>
<keyword evidence="10" id="KW-0539">Nucleus</keyword>
<dbReference type="GO" id="GO:0046872">
    <property type="term" value="F:metal ion binding"/>
    <property type="evidence" value="ECO:0007669"/>
    <property type="project" value="UniProtKB-KW"/>
</dbReference>
<comment type="cofactor">
    <cofactor evidence="2">
        <name>Mg(2+)</name>
        <dbReference type="ChEBI" id="CHEBI:18420"/>
    </cofactor>
</comment>
<dbReference type="Pfam" id="PF14555">
    <property type="entry name" value="UBA_4"/>
    <property type="match status" value="1"/>
</dbReference>
<keyword evidence="5" id="KW-0479">Metal-binding</keyword>
<evidence type="ECO:0000256" key="1">
    <source>
        <dbReference type="ARBA" id="ARBA00001936"/>
    </source>
</evidence>
<evidence type="ECO:0000256" key="5">
    <source>
        <dbReference type="ARBA" id="ARBA00022723"/>
    </source>
</evidence>
<protein>
    <recommendedName>
        <fullName evidence="12">Endonuclease/exonuclease/phosphatase domain-containing protein</fullName>
    </recommendedName>
</protein>
<evidence type="ECO:0000313" key="14">
    <source>
        <dbReference type="Proteomes" id="UP000298663"/>
    </source>
</evidence>
<dbReference type="EMBL" id="AZBU02000002">
    <property type="protein sequence ID" value="TKR93253.1"/>
    <property type="molecule type" value="Genomic_DNA"/>
</dbReference>
<dbReference type="SUPFAM" id="SSF56219">
    <property type="entry name" value="DNase I-like"/>
    <property type="match status" value="1"/>
</dbReference>
<reference evidence="13 14" key="1">
    <citation type="journal article" date="2015" name="Genome Biol.">
        <title>Comparative genomics of Steinernema reveals deeply conserved gene regulatory networks.</title>
        <authorList>
            <person name="Dillman A.R."/>
            <person name="Macchietto M."/>
            <person name="Porter C.F."/>
            <person name="Rogers A."/>
            <person name="Williams B."/>
            <person name="Antoshechkin I."/>
            <person name="Lee M.M."/>
            <person name="Goodwin Z."/>
            <person name="Lu X."/>
            <person name="Lewis E.E."/>
            <person name="Goodrich-Blair H."/>
            <person name="Stock S.P."/>
            <person name="Adams B.J."/>
            <person name="Sternberg P.W."/>
            <person name="Mortazavi A."/>
        </authorList>
    </citation>
    <scope>NUCLEOTIDE SEQUENCE [LARGE SCALE GENOMIC DNA]</scope>
    <source>
        <strain evidence="13 14">ALL</strain>
    </source>
</reference>
<dbReference type="STRING" id="34508.A0A4U5PAV9"/>
<feature type="domain" description="Endonuclease/exonuclease/phosphatase" evidence="12">
    <location>
        <begin position="117"/>
        <end position="347"/>
    </location>
</feature>
<evidence type="ECO:0000256" key="10">
    <source>
        <dbReference type="ARBA" id="ARBA00023242"/>
    </source>
</evidence>
<dbReference type="GO" id="GO:0070260">
    <property type="term" value="F:5'-tyrosyl-DNA phosphodiesterase activity"/>
    <property type="evidence" value="ECO:0007669"/>
    <property type="project" value="TreeGrafter"/>
</dbReference>
<dbReference type="InterPro" id="IPR009060">
    <property type="entry name" value="UBA-like_sf"/>
</dbReference>
<dbReference type="Gene3D" id="1.10.8.10">
    <property type="entry name" value="DNA helicase RuvA subunit, C-terminal domain"/>
    <property type="match status" value="1"/>
</dbReference>
<dbReference type="InterPro" id="IPR005135">
    <property type="entry name" value="Endo/exonuclease/phosphatase"/>
</dbReference>
<dbReference type="PANTHER" id="PTHR15822:SF4">
    <property type="entry name" value="TYROSYL-DNA PHOSPHODIESTERASE 2"/>
    <property type="match status" value="1"/>
</dbReference>
<keyword evidence="4" id="KW-0540">Nuclease</keyword>
<dbReference type="PANTHER" id="PTHR15822">
    <property type="entry name" value="TRAF AND TNF RECEPTOR-ASSOCIATED PROTEIN"/>
    <property type="match status" value="1"/>
</dbReference>
<dbReference type="GO" id="GO:0006302">
    <property type="term" value="P:double-strand break repair"/>
    <property type="evidence" value="ECO:0007669"/>
    <property type="project" value="TreeGrafter"/>
</dbReference>
<evidence type="ECO:0000313" key="13">
    <source>
        <dbReference type="EMBL" id="TKR93253.1"/>
    </source>
</evidence>
<dbReference type="AlphaFoldDB" id="A0A4U5PAV9"/>
<keyword evidence="7" id="KW-0378">Hydrolase</keyword>
<keyword evidence="6" id="KW-0227">DNA damage</keyword>
<evidence type="ECO:0000256" key="3">
    <source>
        <dbReference type="ARBA" id="ARBA00004322"/>
    </source>
</evidence>
<dbReference type="SUPFAM" id="SSF46934">
    <property type="entry name" value="UBA-like"/>
    <property type="match status" value="1"/>
</dbReference>
<gene>
    <name evidence="13" type="ORF">L596_007746</name>
</gene>
<dbReference type="Pfam" id="PF03372">
    <property type="entry name" value="Exo_endo_phos"/>
    <property type="match status" value="1"/>
</dbReference>
<dbReference type="InterPro" id="IPR051547">
    <property type="entry name" value="TDP2-like"/>
</dbReference>
<evidence type="ECO:0000256" key="7">
    <source>
        <dbReference type="ARBA" id="ARBA00022801"/>
    </source>
</evidence>
<dbReference type="CDD" id="cd09080">
    <property type="entry name" value="TDP2"/>
    <property type="match status" value="1"/>
</dbReference>
<accession>A0A4U5PAV9</accession>
<evidence type="ECO:0000256" key="2">
    <source>
        <dbReference type="ARBA" id="ARBA00001946"/>
    </source>
</evidence>
<sequence length="357" mass="40519">MSGEASNIDYESALVEFVQITNTDEACAHFFLQDVDWDIQRAVTAYFETINAIGPEIERHRQEQHEQQSSETSGSKKREAEIVELSSDEAEYLEGAPKKKPKLVVVDPDSVEEIGLVTWNIDGIEQASIGTRVSAILCIIARLNPEVIMLQEAVPSALLVLQSKLGKMYNVIEGDSNFPYFTVVFISKNIRVERNSFRPFGNSGMGRGLQIVECSYKGLPLKIVNCHLESMREFSDQRKAQFKELMEALKTFKEQNPDCVVIGGGDLNIRDEEISEYPAGIKDAWIESGMVAKERWTWDTSKNDNKFRGSVRARFDRVYFAGPLNQVEFSLHGQKRIRNLGMFPSDHWAVNCRFFRS</sequence>
<organism evidence="13 14">
    <name type="scientific">Steinernema carpocapsae</name>
    <name type="common">Entomopathogenic nematode</name>
    <dbReference type="NCBI Taxonomy" id="34508"/>
    <lineage>
        <taxon>Eukaryota</taxon>
        <taxon>Metazoa</taxon>
        <taxon>Ecdysozoa</taxon>
        <taxon>Nematoda</taxon>
        <taxon>Chromadorea</taxon>
        <taxon>Rhabditida</taxon>
        <taxon>Tylenchina</taxon>
        <taxon>Panagrolaimomorpha</taxon>
        <taxon>Strongyloidoidea</taxon>
        <taxon>Steinernematidae</taxon>
        <taxon>Steinernema</taxon>
    </lineage>
</organism>
<proteinExistence type="predicted"/>
<dbReference type="Proteomes" id="UP000298663">
    <property type="component" value="Unassembled WGS sequence"/>
</dbReference>
<dbReference type="CDD" id="cd14672">
    <property type="entry name" value="UBA_ceTYDP2_like"/>
    <property type="match status" value="1"/>
</dbReference>
<comment type="subcellular location">
    <subcellularLocation>
        <location evidence="3">Nucleus</location>
        <location evidence="3">PML body</location>
    </subcellularLocation>
</comment>
<dbReference type="Gene3D" id="3.60.10.10">
    <property type="entry name" value="Endonuclease/exonuclease/phosphatase"/>
    <property type="match status" value="1"/>
</dbReference>
<comment type="caution">
    <text evidence="13">The sequence shown here is derived from an EMBL/GenBank/DDBJ whole genome shotgun (WGS) entry which is preliminary data.</text>
</comment>